<keyword evidence="2" id="KW-0808">Transferase</keyword>
<reference evidence="2 3" key="1">
    <citation type="submission" date="2019-02" db="EMBL/GenBank/DDBJ databases">
        <authorList>
            <consortium name="Pathogen Informatics"/>
        </authorList>
    </citation>
    <scope>NUCLEOTIDE SEQUENCE [LARGE SCALE GENOMIC DNA]</scope>
    <source>
        <strain evidence="2 3">3012STDY6756503</strain>
    </source>
</reference>
<name>A0ABD7V3F4_9ACTN</name>
<dbReference type="SUPFAM" id="SSF52821">
    <property type="entry name" value="Rhodanese/Cell cycle control phosphatase"/>
    <property type="match status" value="1"/>
</dbReference>
<gene>
    <name evidence="2" type="primary">glpE</name>
    <name evidence="2" type="ORF">NCTC8139_02399</name>
</gene>
<organism evidence="2 3">
    <name type="scientific">Gordonia paraffinivorans</name>
    <dbReference type="NCBI Taxonomy" id="175628"/>
    <lineage>
        <taxon>Bacteria</taxon>
        <taxon>Bacillati</taxon>
        <taxon>Actinomycetota</taxon>
        <taxon>Actinomycetes</taxon>
        <taxon>Mycobacteriales</taxon>
        <taxon>Gordoniaceae</taxon>
        <taxon>Gordonia</taxon>
    </lineage>
</organism>
<dbReference type="InterPro" id="IPR050229">
    <property type="entry name" value="GlpE_sulfurtransferase"/>
</dbReference>
<proteinExistence type="predicted"/>
<comment type="caution">
    <text evidence="2">The sequence shown here is derived from an EMBL/GenBank/DDBJ whole genome shotgun (WGS) entry which is preliminary data.</text>
</comment>
<sequence>MTIGIVRFIRFGARFGRPVADRSSGRVMTRHPAGGDCATMGHVTMGDITQVPVTDLPDDFTGKTDSIMLDVREDDEWANGHIRGALHIPLAEIPARLDEIDPDTDLYVVCHSSGRSMRVLQYLAQIGYDGMCVRGGMLAWQEHGKPVEYGSGEPEVDAHR</sequence>
<dbReference type="Gene3D" id="3.40.250.10">
    <property type="entry name" value="Rhodanese-like domain"/>
    <property type="match status" value="1"/>
</dbReference>
<accession>A0ABD7V3F4</accession>
<dbReference type="PROSITE" id="PS50206">
    <property type="entry name" value="RHODANESE_3"/>
    <property type="match status" value="1"/>
</dbReference>
<dbReference type="CDD" id="cd00158">
    <property type="entry name" value="RHOD"/>
    <property type="match status" value="1"/>
</dbReference>
<dbReference type="EMBL" id="CAACYD010000006">
    <property type="protein sequence ID" value="VFA88843.1"/>
    <property type="molecule type" value="Genomic_DNA"/>
</dbReference>
<dbReference type="PANTHER" id="PTHR43031:SF17">
    <property type="entry name" value="SULFURTRANSFERASE YTWF-RELATED"/>
    <property type="match status" value="1"/>
</dbReference>
<dbReference type="EC" id="2.8.1.1" evidence="2"/>
<dbReference type="InterPro" id="IPR001763">
    <property type="entry name" value="Rhodanese-like_dom"/>
</dbReference>
<dbReference type="GO" id="GO:0004792">
    <property type="term" value="F:thiosulfate-cyanide sulfurtransferase activity"/>
    <property type="evidence" value="ECO:0007669"/>
    <property type="project" value="UniProtKB-EC"/>
</dbReference>
<dbReference type="Pfam" id="PF00581">
    <property type="entry name" value="Rhodanese"/>
    <property type="match status" value="1"/>
</dbReference>
<evidence type="ECO:0000313" key="3">
    <source>
        <dbReference type="Proteomes" id="UP000360750"/>
    </source>
</evidence>
<evidence type="ECO:0000313" key="2">
    <source>
        <dbReference type="EMBL" id="VFA88843.1"/>
    </source>
</evidence>
<dbReference type="SMART" id="SM00450">
    <property type="entry name" value="RHOD"/>
    <property type="match status" value="1"/>
</dbReference>
<dbReference type="PANTHER" id="PTHR43031">
    <property type="entry name" value="FAD-DEPENDENT OXIDOREDUCTASE"/>
    <property type="match status" value="1"/>
</dbReference>
<dbReference type="Proteomes" id="UP000360750">
    <property type="component" value="Unassembled WGS sequence"/>
</dbReference>
<protein>
    <submittedName>
        <fullName evidence="2">Thiosulfate sulfurtransferase glpE</fullName>
        <ecNumber evidence="2">2.8.1.1</ecNumber>
    </submittedName>
</protein>
<evidence type="ECO:0000259" key="1">
    <source>
        <dbReference type="PROSITE" id="PS50206"/>
    </source>
</evidence>
<dbReference type="AlphaFoldDB" id="A0ABD7V3F4"/>
<feature type="domain" description="Rhodanese" evidence="1">
    <location>
        <begin position="62"/>
        <end position="149"/>
    </location>
</feature>
<dbReference type="InterPro" id="IPR036873">
    <property type="entry name" value="Rhodanese-like_dom_sf"/>
</dbReference>